<protein>
    <submittedName>
        <fullName evidence="2">Uncharacterized protein</fullName>
    </submittedName>
</protein>
<dbReference type="EMBL" id="FNET01000036">
    <property type="protein sequence ID" value="SDN14263.1"/>
    <property type="molecule type" value="Genomic_DNA"/>
</dbReference>
<evidence type="ECO:0000256" key="1">
    <source>
        <dbReference type="SAM" id="MobiDB-lite"/>
    </source>
</evidence>
<name>A0A1G9Z0J4_9PSEU</name>
<evidence type="ECO:0000313" key="2">
    <source>
        <dbReference type="EMBL" id="SDN14263.1"/>
    </source>
</evidence>
<dbReference type="Proteomes" id="UP000199682">
    <property type="component" value="Unassembled WGS sequence"/>
</dbReference>
<gene>
    <name evidence="2" type="ORF">SAMN04488074_13635</name>
</gene>
<proteinExistence type="predicted"/>
<organism evidence="2 3">
    <name type="scientific">Lentzea albidocapillata subsp. violacea</name>
    <dbReference type="NCBI Taxonomy" id="128104"/>
    <lineage>
        <taxon>Bacteria</taxon>
        <taxon>Bacillati</taxon>
        <taxon>Actinomycetota</taxon>
        <taxon>Actinomycetes</taxon>
        <taxon>Pseudonocardiales</taxon>
        <taxon>Pseudonocardiaceae</taxon>
        <taxon>Lentzea</taxon>
    </lineage>
</organism>
<reference evidence="3" key="1">
    <citation type="submission" date="2016-10" db="EMBL/GenBank/DDBJ databases">
        <authorList>
            <person name="Varghese N."/>
            <person name="Submissions S."/>
        </authorList>
    </citation>
    <scope>NUCLEOTIDE SEQUENCE [LARGE SCALE GENOMIC DNA]</scope>
    <source>
        <strain evidence="3">DSM 44796</strain>
    </source>
</reference>
<accession>A0A1G9Z0J4</accession>
<dbReference type="AlphaFoldDB" id="A0A1G9Z0J4"/>
<sequence>MSTLTSVDTDLPPPPPSHEPPGRAQFNQRILTDRRKALDKYRRQHGATWQGMFDQMVDEYLDRRGLLPKPKPDQN</sequence>
<feature type="region of interest" description="Disordered" evidence="1">
    <location>
        <begin position="1"/>
        <end position="28"/>
    </location>
</feature>
<evidence type="ECO:0000313" key="3">
    <source>
        <dbReference type="Proteomes" id="UP000199682"/>
    </source>
</evidence>